<dbReference type="RefSeq" id="WP_249891726.1">
    <property type="nucleotide sequence ID" value="NZ_CP082904.1"/>
</dbReference>
<keyword evidence="2" id="KW-1185">Reference proteome</keyword>
<proteinExistence type="predicted"/>
<organism evidence="1 2">
    <name type="scientific">Mixta hanseatica</name>
    <dbReference type="NCBI Taxonomy" id="2872648"/>
    <lineage>
        <taxon>Bacteria</taxon>
        <taxon>Pseudomonadati</taxon>
        <taxon>Pseudomonadota</taxon>
        <taxon>Gammaproteobacteria</taxon>
        <taxon>Enterobacterales</taxon>
        <taxon>Erwiniaceae</taxon>
        <taxon>Mixta</taxon>
    </lineage>
</organism>
<dbReference type="Proteomes" id="UP001056635">
    <property type="component" value="Chromosome"/>
</dbReference>
<gene>
    <name evidence="1" type="ORF">K6958_14085</name>
</gene>
<name>A0ABY4R8A8_9GAMM</name>
<accession>A0ABY4R8A8</accession>
<dbReference type="EMBL" id="CP082904">
    <property type="protein sequence ID" value="UQY43031.1"/>
    <property type="molecule type" value="Genomic_DNA"/>
</dbReference>
<evidence type="ECO:0000313" key="1">
    <source>
        <dbReference type="EMBL" id="UQY43031.1"/>
    </source>
</evidence>
<protein>
    <submittedName>
        <fullName evidence="1">Uncharacterized protein</fullName>
    </submittedName>
</protein>
<sequence length="79" mass="9321">MSDDFEIIFLSDSNYENLTVEISYKDQILCQLNKDNGHDNIEVEFFSDARVLPEKNAMKFNLDRFLRVLTETKEELKIS</sequence>
<evidence type="ECO:0000313" key="2">
    <source>
        <dbReference type="Proteomes" id="UP001056635"/>
    </source>
</evidence>
<reference evidence="1" key="1">
    <citation type="submission" date="2021-09" db="EMBL/GenBank/DDBJ databases">
        <title>First case of bloodstream infection caused by Mixta hanseatica sp. nov., a member of the Erwiniaceae family.</title>
        <authorList>
            <person name="Both A."/>
            <person name="Huang J."/>
            <person name="Wenzel P."/>
            <person name="Aepfelbacher M."/>
            <person name="Rohde H."/>
            <person name="Christner M."/>
            <person name="Hentschke M."/>
        </authorList>
    </citation>
    <scope>NUCLEOTIDE SEQUENCE</scope>
    <source>
        <strain evidence="1">X22927</strain>
    </source>
</reference>